<dbReference type="EMBL" id="JAEHOC010000019">
    <property type="protein sequence ID" value="KAG2433225.1"/>
    <property type="molecule type" value="Genomic_DNA"/>
</dbReference>
<dbReference type="InterPro" id="IPR029063">
    <property type="entry name" value="SAM-dependent_MTases_sf"/>
</dbReference>
<dbReference type="PROSITE" id="PS00092">
    <property type="entry name" value="N6_MTASE"/>
    <property type="match status" value="1"/>
</dbReference>
<feature type="compositionally biased region" description="Low complexity" evidence="1">
    <location>
        <begin position="98"/>
        <end position="110"/>
    </location>
</feature>
<feature type="compositionally biased region" description="Low complexity" evidence="1">
    <location>
        <begin position="342"/>
        <end position="379"/>
    </location>
</feature>
<sequence>MKVSTDAMLLGSWAQPLPGASSGSMPVRQSASGFGSGSGSAVRVLDVGTGTGVLALMMAQKLAAAAAGGEAAVGEEEAAGRGEQGKEQGKEEGEEGAADGLGRAAAPAGGWQRSPQVVAIDVDEAAVLQARENVGLSPWHDRIRVLHVGLQQLAAAAAALGQPEAAVPEPPLADQQQQAQPQAPVSGAPPPAGSADTTAAALAPEAAAAAAGGAAAAGAGGPAADAITAADVGPFDLIITNPPYFVASSKPARGRDARAAARHADVCLPFPDLAAGCAALLAPGGAVCVVLPPPEAEAFCAAASRCGLVLTELVHVFTAGEDPKPRRHLMRLQRVINGPKRSGSGSSSSMDGGSSSSGSRDGSSSEGEEGAAAAPAPAAASPPPPPSQPPGPGAGPGPARLLTAQYAALTADFHDPAFLEAMSERA</sequence>
<dbReference type="GO" id="GO:0008168">
    <property type="term" value="F:methyltransferase activity"/>
    <property type="evidence" value="ECO:0007669"/>
    <property type="project" value="InterPro"/>
</dbReference>
<keyword evidence="3" id="KW-1185">Reference proteome</keyword>
<dbReference type="GO" id="GO:0003676">
    <property type="term" value="F:nucleic acid binding"/>
    <property type="evidence" value="ECO:0007669"/>
    <property type="project" value="InterPro"/>
</dbReference>
<feature type="compositionally biased region" description="Basic and acidic residues" evidence="1">
    <location>
        <begin position="78"/>
        <end position="91"/>
    </location>
</feature>
<dbReference type="SUPFAM" id="SSF53335">
    <property type="entry name" value="S-adenosyl-L-methionine-dependent methyltransferases"/>
    <property type="match status" value="1"/>
</dbReference>
<feature type="region of interest" description="Disordered" evidence="1">
    <location>
        <begin position="18"/>
        <end position="37"/>
    </location>
</feature>
<dbReference type="AlphaFoldDB" id="A0A835VZ32"/>
<feature type="region of interest" description="Disordered" evidence="1">
    <location>
        <begin position="167"/>
        <end position="198"/>
    </location>
</feature>
<name>A0A835VZ32_CHLIN</name>
<dbReference type="InterPro" id="IPR002052">
    <property type="entry name" value="DNA_methylase_N6_adenine_CS"/>
</dbReference>
<protein>
    <recommendedName>
        <fullName evidence="4">Methyltransferase small domain-containing protein</fullName>
    </recommendedName>
</protein>
<feature type="region of interest" description="Disordered" evidence="1">
    <location>
        <begin position="336"/>
        <end position="402"/>
    </location>
</feature>
<accession>A0A835VZ32</accession>
<evidence type="ECO:0000313" key="2">
    <source>
        <dbReference type="EMBL" id="KAG2433225.1"/>
    </source>
</evidence>
<comment type="caution">
    <text evidence="2">The sequence shown here is derived from an EMBL/GenBank/DDBJ whole genome shotgun (WGS) entry which is preliminary data.</text>
</comment>
<dbReference type="OrthoDB" id="269872at2759"/>
<dbReference type="PANTHER" id="PTHR47739:SF1">
    <property type="entry name" value="TRNA1(VAL) (ADENINE(37)-N6)-METHYLTRANSFERASE"/>
    <property type="match status" value="1"/>
</dbReference>
<evidence type="ECO:0008006" key="4">
    <source>
        <dbReference type="Google" id="ProtNLM"/>
    </source>
</evidence>
<dbReference type="Gene3D" id="3.40.50.150">
    <property type="entry name" value="Vaccinia Virus protein VP39"/>
    <property type="match status" value="1"/>
</dbReference>
<proteinExistence type="predicted"/>
<dbReference type="PANTHER" id="PTHR47739">
    <property type="entry name" value="TRNA1(VAL) (ADENINE(37)-N6)-METHYLTRANSFERASE"/>
    <property type="match status" value="1"/>
</dbReference>
<evidence type="ECO:0000313" key="3">
    <source>
        <dbReference type="Proteomes" id="UP000650467"/>
    </source>
</evidence>
<feature type="region of interest" description="Disordered" evidence="1">
    <location>
        <begin position="74"/>
        <end position="112"/>
    </location>
</feature>
<evidence type="ECO:0000256" key="1">
    <source>
        <dbReference type="SAM" id="MobiDB-lite"/>
    </source>
</evidence>
<feature type="compositionally biased region" description="Pro residues" evidence="1">
    <location>
        <begin position="380"/>
        <end position="395"/>
    </location>
</feature>
<feature type="compositionally biased region" description="Low complexity" evidence="1">
    <location>
        <begin position="167"/>
        <end position="186"/>
    </location>
</feature>
<reference evidence="2" key="1">
    <citation type="journal article" date="2020" name="bioRxiv">
        <title>Comparative genomics of Chlamydomonas.</title>
        <authorList>
            <person name="Craig R.J."/>
            <person name="Hasan A.R."/>
            <person name="Ness R.W."/>
            <person name="Keightley P.D."/>
        </authorList>
    </citation>
    <scope>NUCLEOTIDE SEQUENCE</scope>
    <source>
        <strain evidence="2">SAG 7.73</strain>
    </source>
</reference>
<organism evidence="2 3">
    <name type="scientific">Chlamydomonas incerta</name>
    <dbReference type="NCBI Taxonomy" id="51695"/>
    <lineage>
        <taxon>Eukaryota</taxon>
        <taxon>Viridiplantae</taxon>
        <taxon>Chlorophyta</taxon>
        <taxon>core chlorophytes</taxon>
        <taxon>Chlorophyceae</taxon>
        <taxon>CS clade</taxon>
        <taxon>Chlamydomonadales</taxon>
        <taxon>Chlamydomonadaceae</taxon>
        <taxon>Chlamydomonas</taxon>
    </lineage>
</organism>
<dbReference type="InterPro" id="IPR050210">
    <property type="entry name" value="tRNA_Adenine-N(6)_MTase"/>
</dbReference>
<dbReference type="GO" id="GO:0032259">
    <property type="term" value="P:methylation"/>
    <property type="evidence" value="ECO:0007669"/>
    <property type="project" value="InterPro"/>
</dbReference>
<gene>
    <name evidence="2" type="ORF">HXX76_008295</name>
</gene>
<dbReference type="Proteomes" id="UP000650467">
    <property type="component" value="Unassembled WGS sequence"/>
</dbReference>